<reference evidence="2" key="2">
    <citation type="submission" date="2020-05" db="UniProtKB">
        <authorList>
            <consortium name="EnsemblMetazoa"/>
        </authorList>
    </citation>
    <scope>IDENTIFICATION</scope>
    <source>
        <strain evidence="2">CM1001059</strain>
    </source>
</reference>
<feature type="compositionally biased region" description="Low complexity" evidence="1">
    <location>
        <begin position="101"/>
        <end position="127"/>
    </location>
</feature>
<dbReference type="AlphaFoldDB" id="A0A182TJ00"/>
<dbReference type="EnsemblMetazoa" id="AMEC003165-RA">
    <property type="protein sequence ID" value="AMEC003165-PA"/>
    <property type="gene ID" value="AMEC003165"/>
</dbReference>
<dbReference type="Proteomes" id="UP000075902">
    <property type="component" value="Unassembled WGS sequence"/>
</dbReference>
<sequence>MDTYGKDYQWIVNTPHIEPSASSNYWKGAETATVAPGYSSYPYLFGANSLDWNNAFPFSVVYPGGASPYQGNGLWNETGMMEQPQEQPYRPFGFYMPIPSPSSSLSSPTSTSSSSSSVPVQISSQISAPTGPTSVQSDAAPYYNPLP</sequence>
<feature type="region of interest" description="Disordered" evidence="1">
    <location>
        <begin position="76"/>
        <end position="95"/>
    </location>
</feature>
<accession>A0A182TJ00</accession>
<reference evidence="3" key="1">
    <citation type="submission" date="2014-01" db="EMBL/GenBank/DDBJ databases">
        <title>The Genome Sequence of Anopheles melas CM1001059_A (V2).</title>
        <authorList>
            <consortium name="The Broad Institute Genomics Platform"/>
            <person name="Neafsey D.E."/>
            <person name="Besansky N."/>
            <person name="Howell P."/>
            <person name="Walton C."/>
            <person name="Young S.K."/>
            <person name="Zeng Q."/>
            <person name="Gargeya S."/>
            <person name="Fitzgerald M."/>
            <person name="Haas B."/>
            <person name="Abouelleil A."/>
            <person name="Allen A.W."/>
            <person name="Alvarado L."/>
            <person name="Arachchi H.M."/>
            <person name="Berlin A.M."/>
            <person name="Chapman S.B."/>
            <person name="Gainer-Dewar J."/>
            <person name="Goldberg J."/>
            <person name="Griggs A."/>
            <person name="Gujja S."/>
            <person name="Hansen M."/>
            <person name="Howarth C."/>
            <person name="Imamovic A."/>
            <person name="Ireland A."/>
            <person name="Larimer J."/>
            <person name="McCowan C."/>
            <person name="Murphy C."/>
            <person name="Pearson M."/>
            <person name="Poon T.W."/>
            <person name="Priest M."/>
            <person name="Roberts A."/>
            <person name="Saif S."/>
            <person name="Shea T."/>
            <person name="Sisk P."/>
            <person name="Sykes S."/>
            <person name="Wortman J."/>
            <person name="Nusbaum C."/>
            <person name="Birren B."/>
        </authorList>
    </citation>
    <scope>NUCLEOTIDE SEQUENCE [LARGE SCALE GENOMIC DNA]</scope>
    <source>
        <strain evidence="3">CM1001059</strain>
    </source>
</reference>
<feature type="compositionally biased region" description="Polar residues" evidence="1">
    <location>
        <begin position="128"/>
        <end position="137"/>
    </location>
</feature>
<organism evidence="2 3">
    <name type="scientific">Anopheles melas</name>
    <dbReference type="NCBI Taxonomy" id="34690"/>
    <lineage>
        <taxon>Eukaryota</taxon>
        <taxon>Metazoa</taxon>
        <taxon>Ecdysozoa</taxon>
        <taxon>Arthropoda</taxon>
        <taxon>Hexapoda</taxon>
        <taxon>Insecta</taxon>
        <taxon>Pterygota</taxon>
        <taxon>Neoptera</taxon>
        <taxon>Endopterygota</taxon>
        <taxon>Diptera</taxon>
        <taxon>Nematocera</taxon>
        <taxon>Culicoidea</taxon>
        <taxon>Culicidae</taxon>
        <taxon>Anophelinae</taxon>
        <taxon>Anopheles</taxon>
    </lineage>
</organism>
<dbReference type="VEuPathDB" id="VectorBase:AMEC003165"/>
<keyword evidence="3" id="KW-1185">Reference proteome</keyword>
<feature type="region of interest" description="Disordered" evidence="1">
    <location>
        <begin position="100"/>
        <end position="147"/>
    </location>
</feature>
<protein>
    <submittedName>
        <fullName evidence="2">Uncharacterized protein</fullName>
    </submittedName>
</protein>
<evidence type="ECO:0000313" key="2">
    <source>
        <dbReference type="EnsemblMetazoa" id="AMEC003165-PA"/>
    </source>
</evidence>
<name>A0A182TJ00_9DIPT</name>
<evidence type="ECO:0000256" key="1">
    <source>
        <dbReference type="SAM" id="MobiDB-lite"/>
    </source>
</evidence>
<dbReference type="STRING" id="34690.A0A182TJ00"/>
<proteinExistence type="predicted"/>
<evidence type="ECO:0000313" key="3">
    <source>
        <dbReference type="Proteomes" id="UP000075902"/>
    </source>
</evidence>